<dbReference type="EnsemblPlants" id="evm.model.08.291">
    <property type="protein sequence ID" value="cds.evm.model.08.291"/>
    <property type="gene ID" value="evm.TU.08.291"/>
</dbReference>
<evidence type="ECO:0008006" key="3">
    <source>
        <dbReference type="Google" id="ProtNLM"/>
    </source>
</evidence>
<organism evidence="1 2">
    <name type="scientific">Cannabis sativa</name>
    <name type="common">Hemp</name>
    <name type="synonym">Marijuana</name>
    <dbReference type="NCBI Taxonomy" id="3483"/>
    <lineage>
        <taxon>Eukaryota</taxon>
        <taxon>Viridiplantae</taxon>
        <taxon>Streptophyta</taxon>
        <taxon>Embryophyta</taxon>
        <taxon>Tracheophyta</taxon>
        <taxon>Spermatophyta</taxon>
        <taxon>Magnoliopsida</taxon>
        <taxon>eudicotyledons</taxon>
        <taxon>Gunneridae</taxon>
        <taxon>Pentapetalae</taxon>
        <taxon>rosids</taxon>
        <taxon>fabids</taxon>
        <taxon>Rosales</taxon>
        <taxon>Cannabaceae</taxon>
        <taxon>Cannabis</taxon>
    </lineage>
</organism>
<evidence type="ECO:0000313" key="1">
    <source>
        <dbReference type="EnsemblPlants" id="cds.evm.model.08.291"/>
    </source>
</evidence>
<dbReference type="Gramene" id="evm.model.08.291">
    <property type="protein sequence ID" value="cds.evm.model.08.291"/>
    <property type="gene ID" value="evm.TU.08.291"/>
</dbReference>
<dbReference type="CDD" id="cd09272">
    <property type="entry name" value="RNase_HI_RT_Ty1"/>
    <property type="match status" value="1"/>
</dbReference>
<dbReference type="PANTHER" id="PTHR11439:SF467">
    <property type="entry name" value="INTEGRASE CATALYTIC DOMAIN-CONTAINING PROTEIN"/>
    <property type="match status" value="1"/>
</dbReference>
<sequence>MLLGKIGDRVSGILNRGDDDQKRVKGSVVLMKKNVLEFNPLSASVNVDSSLLDRVGDFLGNGISIQLVSGHSAFMINKLSQFIHAPTVTHWIACKRLLRYLKGTISDGLLLRPAASMEISAYSDADWASAIDDRKSTGGYVIFLGGNLVSWSAKKQNVVARSK</sequence>
<name>A0A803QAS7_CANSA</name>
<dbReference type="SUPFAM" id="SSF49723">
    <property type="entry name" value="Lipase/lipooxygenase domain (PLAT/LH2 domain)"/>
    <property type="match status" value="1"/>
</dbReference>
<proteinExistence type="predicted"/>
<dbReference type="InterPro" id="IPR036392">
    <property type="entry name" value="PLAT/LH2_dom_sf"/>
</dbReference>
<dbReference type="PANTHER" id="PTHR11439">
    <property type="entry name" value="GAG-POL-RELATED RETROTRANSPOSON"/>
    <property type="match status" value="1"/>
</dbReference>
<dbReference type="AlphaFoldDB" id="A0A803QAS7"/>
<keyword evidence="2" id="KW-1185">Reference proteome</keyword>
<evidence type="ECO:0000313" key="2">
    <source>
        <dbReference type="Proteomes" id="UP000596661"/>
    </source>
</evidence>
<protein>
    <recommendedName>
        <fullName evidence="3">Mitochondrial protein</fullName>
    </recommendedName>
</protein>
<dbReference type="OrthoDB" id="1490254at2759"/>
<dbReference type="Gene3D" id="2.60.60.20">
    <property type="entry name" value="PLAT/LH2 domain"/>
    <property type="match status" value="1"/>
</dbReference>
<dbReference type="EMBL" id="UZAU01000681">
    <property type="status" value="NOT_ANNOTATED_CDS"/>
    <property type="molecule type" value="Genomic_DNA"/>
</dbReference>
<reference evidence="1" key="2">
    <citation type="submission" date="2021-03" db="UniProtKB">
        <authorList>
            <consortium name="EnsemblPlants"/>
        </authorList>
    </citation>
    <scope>IDENTIFICATION</scope>
</reference>
<accession>A0A803QAS7</accession>
<dbReference type="Proteomes" id="UP000596661">
    <property type="component" value="Chromosome 8"/>
</dbReference>
<reference evidence="1" key="1">
    <citation type="submission" date="2018-11" db="EMBL/GenBank/DDBJ databases">
        <authorList>
            <person name="Grassa J C."/>
        </authorList>
    </citation>
    <scope>NUCLEOTIDE SEQUENCE [LARGE SCALE GENOMIC DNA]</scope>
</reference>